<proteinExistence type="predicted"/>
<dbReference type="RefSeq" id="WP_171189591.1">
    <property type="nucleotide sequence ID" value="NZ_WTPX01000184.1"/>
</dbReference>
<dbReference type="Proteomes" id="UP000609651">
    <property type="component" value="Unassembled WGS sequence"/>
</dbReference>
<sequence length="125" mass="13587">MDVWVATSLENAARVVAALKDFGFWSEDVSEELFLDPKKIVHIGRRPVLIDILNDAAGLDFSECYARAERVTLEGVEMPVLALKDLRTNKMASGRPQDFGDLDNLPLPSEDGADGGEPDGSAETP</sequence>
<keyword evidence="3" id="KW-1185">Reference proteome</keyword>
<protein>
    <submittedName>
        <fullName evidence="2">Uncharacterized protein</fullName>
    </submittedName>
</protein>
<evidence type="ECO:0000313" key="2">
    <source>
        <dbReference type="EMBL" id="NNJ27687.1"/>
    </source>
</evidence>
<dbReference type="InterPro" id="IPR043519">
    <property type="entry name" value="NT_sf"/>
</dbReference>
<evidence type="ECO:0000313" key="3">
    <source>
        <dbReference type="Proteomes" id="UP000609651"/>
    </source>
</evidence>
<gene>
    <name evidence="2" type="ORF">LzC2_37950</name>
</gene>
<comment type="caution">
    <text evidence="2">The sequence shown here is derived from an EMBL/GenBank/DDBJ whole genome shotgun (WGS) entry which is preliminary data.</text>
</comment>
<accession>A0ABX1VHU6</accession>
<feature type="region of interest" description="Disordered" evidence="1">
    <location>
        <begin position="92"/>
        <end position="125"/>
    </location>
</feature>
<dbReference type="Gene3D" id="3.30.460.40">
    <property type="match status" value="1"/>
</dbReference>
<dbReference type="SUPFAM" id="SSF81301">
    <property type="entry name" value="Nucleotidyltransferase"/>
    <property type="match status" value="1"/>
</dbReference>
<evidence type="ECO:0000256" key="1">
    <source>
        <dbReference type="SAM" id="MobiDB-lite"/>
    </source>
</evidence>
<name>A0ABX1VHU6_9PLAN</name>
<dbReference type="EMBL" id="WTPX01000184">
    <property type="protein sequence ID" value="NNJ27687.1"/>
    <property type="molecule type" value="Genomic_DNA"/>
</dbReference>
<reference evidence="2 3" key="1">
    <citation type="journal article" date="2020" name="Syst. Appl. Microbiol.">
        <title>Alienimonas chondri sp. nov., a novel planctomycete isolated from the biofilm of the red alga Chondrus crispus.</title>
        <authorList>
            <person name="Vitorino I."/>
            <person name="Albuquerque L."/>
            <person name="Wiegand S."/>
            <person name="Kallscheuer N."/>
            <person name="da Costa M.S."/>
            <person name="Lobo-da-Cunha A."/>
            <person name="Jogler C."/>
            <person name="Lage O.M."/>
        </authorList>
    </citation>
    <scope>NUCLEOTIDE SEQUENCE [LARGE SCALE GENOMIC DNA]</scope>
    <source>
        <strain evidence="2 3">LzC2</strain>
    </source>
</reference>
<organism evidence="2 3">
    <name type="scientific">Alienimonas chondri</name>
    <dbReference type="NCBI Taxonomy" id="2681879"/>
    <lineage>
        <taxon>Bacteria</taxon>
        <taxon>Pseudomonadati</taxon>
        <taxon>Planctomycetota</taxon>
        <taxon>Planctomycetia</taxon>
        <taxon>Planctomycetales</taxon>
        <taxon>Planctomycetaceae</taxon>
        <taxon>Alienimonas</taxon>
    </lineage>
</organism>